<feature type="transmembrane region" description="Helical" evidence="5">
    <location>
        <begin position="1890"/>
        <end position="1911"/>
    </location>
</feature>
<keyword evidence="2" id="KW-0964">Secreted</keyword>
<dbReference type="InterPro" id="IPR028994">
    <property type="entry name" value="Integrin_alpha_N"/>
</dbReference>
<dbReference type="PANTHER" id="PTHR32305:SF15">
    <property type="entry name" value="PROTEIN RHSA-RELATED"/>
    <property type="match status" value="1"/>
</dbReference>
<comment type="caution">
    <text evidence="7">The sequence shown here is derived from an EMBL/GenBank/DDBJ whole genome shotgun (WGS) entry which is preliminary data.</text>
</comment>
<evidence type="ECO:0000256" key="6">
    <source>
        <dbReference type="SAM" id="SignalP"/>
    </source>
</evidence>
<dbReference type="InterPro" id="IPR003284">
    <property type="entry name" value="Sal_SpvB"/>
</dbReference>
<proteinExistence type="predicted"/>
<protein>
    <submittedName>
        <fullName evidence="7">RHS repeat-associated protein</fullName>
    </submittedName>
</protein>
<dbReference type="EMBL" id="JACHLE010000009">
    <property type="protein sequence ID" value="MBB4808275.1"/>
    <property type="molecule type" value="Genomic_DNA"/>
</dbReference>
<evidence type="ECO:0000313" key="8">
    <source>
        <dbReference type="Proteomes" id="UP000592180"/>
    </source>
</evidence>
<dbReference type="SUPFAM" id="SSF69318">
    <property type="entry name" value="Integrin alpha N-terminal domain"/>
    <property type="match status" value="1"/>
</dbReference>
<keyword evidence="5" id="KW-1133">Transmembrane helix</keyword>
<organism evidence="7 8">
    <name type="scientific">Chryseobacterium defluvii</name>
    <dbReference type="NCBI Taxonomy" id="160396"/>
    <lineage>
        <taxon>Bacteria</taxon>
        <taxon>Pseudomonadati</taxon>
        <taxon>Bacteroidota</taxon>
        <taxon>Flavobacteriia</taxon>
        <taxon>Flavobacteriales</taxon>
        <taxon>Weeksellaceae</taxon>
        <taxon>Chryseobacterium group</taxon>
        <taxon>Chryseobacterium</taxon>
    </lineage>
</organism>
<evidence type="ECO:0000256" key="4">
    <source>
        <dbReference type="ARBA" id="ARBA00023026"/>
    </source>
</evidence>
<dbReference type="GO" id="GO:0005737">
    <property type="term" value="C:cytoplasm"/>
    <property type="evidence" value="ECO:0007669"/>
    <property type="project" value="InterPro"/>
</dbReference>
<sequence>MMKKVYLLLTLFLFSIFLSQEWTPIENVNNGIIAEGNRLLPIDGENDNPQSPGNSSSSLSIDSKYHDTKGGIEVTGSGELTFTFPIALPPGIKSVAPQINLVYGSNTFSGIAGIGWNISGLSSISRVGRNIEKDGEIKGVQFDYTDLYQFNGQRLILTSGEYGKPNATYTTQQFSNLKIKSIGTCSIPNTYGPEGFEVSFEDGSRAIFGMNSNAYNHHEYNITNWIDPFGNSIIYNYSKSNNTISIASIEWGKNQTRQSQNFNRINFFYKSRAVKQLAYANGIKSIRDNLLDYITVSANNSLFRTYTVTYTYPSNGIGYEIVSGIKESVSGDEARPITFQRNIADGNIISGSVANYIPETLDSYKSVKGDFDGDGKLDILNFVPYKDGYYFPVPWCSSCGPWVPINPPIQAHTELKISGLDTNYSTLNVSSQDLTQKALVANLLSTDGKTKQKQALINYKEINGNLKIDTYFLENNIMKLEYSKEIPSSLYNQSYTEPHNGPFDQYYESLDYISDIKEMDINSDGISELVLVKETNVTRHNIPDPNCPDNKNSELRPNPCTITEHDPPYYTYYVINPHPGNTDSIYDLQMAMQENLFFKGRFTDVDGDGLQELSIVRNGTLAVYKTVKRPDGKYKLQPNTSFTTSSLEGDKEGIIFSDLNGDGKTDLLVPYTVQIGTTGGFFPQPIYDYRWNTYLSNGKGFEAKQSSQQFGEYLPKRLDIGSKHTNKYEFYFVKDINRDGLGDFIKVKSWNWLPGSNDKGDSSYGIEIYENRGLGSDGKISYVKTFDIQPQDNDDCANCSTWEEPYVPIVGDFRVDNQENFLLITHGPQLLKYTYYDTAERARLQSIEQGRLTTGIEYKILDDRINPDLYKGTNSMLYPYTEIERLSQTKVVSKLTQGNTIQEYRYRGLISHAHGRGMIGFRKMARTNFYSQGTPKIWTGIEIDPLLDGLPIKQWTTKYDAEAFTTNLNASNTNLISYKETGYLITNVGQREVKLPNYVKEKDNLVGTLKETTIDYYTDYYLPHTTSVNYDQGFAFSLSTLDYLHNPAGEGSSYYIGRPWKKLESVTAYQDTKTTKEEYHYDGVKMDYVLKYALDLTKYIKEAYTYDDWGNILSKTVSSSAGDFAPQTISSTYESLGRFVKTKTNALNVTVEYDYTNLGMLKYEKDPFGNTVTNTYDNWGKLTSSASSLAGATNYSYLKYNDGSSIQKVLSPDGNEKWTYYDKYGRNTKLKVKASEQGKYIVSDVLYDDAGRKIQETEPYFEGDTNIQINYSSYDEYSRPYSRLAFNGRGSTNIYNGKTVTVNETTGRFKKNTVDALGNVISSEDYGGTILFKYNASGQQISAQYGANIVKTEYDEWGRKSSFHDPNNGKYLYEYYSNGLPKKETSPKGYKEYFYKSNGLLDYVNEKSSDNTSTNKTYSFTYNAKGQITGKSGTSNGKNYATLYGYHQDGRLWGSTDYAEGREYRNWDTMYDAYGNVKSYKKEIVSNGVSTVVQIENFYRPWDGSLYQAKEKYTGKLLWESQASNAKGQVLTARLGASQVVNSYDAFGFLTNIKHSSTKGIFVNTDYSFNAAKNELNSRHDYVLGIDEQFHYDEDNLPLNRLTSWTDPITGNMHKNDYDEKGRIANNYQVGKMTYATSMSVYRPIETKLNISGQQYYDYSGNSKLLQTITYNENNDPIKIDGTQGDYAFEYGLGETRRVMYYDGNFAANTDANMIKYYSEDTSMEVVRNKVTGAEKHIIYIGGSPYESDIVYLKDFTESSGSYKFLHKDYLGSILAISNEAGDALEIRHYDAWGNFTHLKTGNNPVLVGQDAIANATLLIDRGYTSHEHLLDVALIHMNGRLYDPLLRRFLNADENISDPENTQSYNKYGYVTNNPLIGWDRNGEDPISIGTAIVIGLIIGGASYTLAVLVTTGSLRQWNVVDFAKSVIIGGISSAATFGIGEMFKAGNILGKLKGVGEFLTRAGLHGVSQGFFSLVSGNGSGFFQGFVSGALGSLASSGWEKMIGTANAQSTVGMIAFGALSGGIGAELSGGNFFKGFIQGGIVAGLNHALHKSFSTDMEVSDSEYEKLSDRQKDKYIQVPQEALVEKTTQVIVSTVTPSGTVKVENVYITTIWGKTKWVLQKSLITIVESSKQLDYHDDGTRVTSVYYNTYRYFNDWISRAGQNIINILYPSSTFEKIYQNKSLYKGGDLTRFFNYLK</sequence>
<feature type="chain" id="PRO_5032385301" evidence="6">
    <location>
        <begin position="20"/>
        <end position="2200"/>
    </location>
</feature>
<evidence type="ECO:0000256" key="2">
    <source>
        <dbReference type="ARBA" id="ARBA00022525"/>
    </source>
</evidence>
<dbReference type="InterPro" id="IPR022385">
    <property type="entry name" value="Rhs_assc_core"/>
</dbReference>
<dbReference type="InterPro" id="IPR013517">
    <property type="entry name" value="FG-GAP"/>
</dbReference>
<dbReference type="GO" id="GO:0005576">
    <property type="term" value="C:extracellular region"/>
    <property type="evidence" value="ECO:0007669"/>
    <property type="project" value="UniProtKB-SubCell"/>
</dbReference>
<comment type="subcellular location">
    <subcellularLocation>
        <location evidence="1">Secreted</location>
    </subcellularLocation>
</comment>
<keyword evidence="4" id="KW-0843">Virulence</keyword>
<gene>
    <name evidence="7" type="ORF">HNP38_003617</name>
</gene>
<keyword evidence="8" id="KW-1185">Reference proteome</keyword>
<keyword evidence="5" id="KW-0472">Membrane</keyword>
<dbReference type="Proteomes" id="UP000592180">
    <property type="component" value="Unassembled WGS sequence"/>
</dbReference>
<reference evidence="7 8" key="1">
    <citation type="submission" date="2020-08" db="EMBL/GenBank/DDBJ databases">
        <title>Functional genomics of gut bacteria from endangered species of beetles.</title>
        <authorList>
            <person name="Carlos-Shanley C."/>
        </authorList>
    </citation>
    <scope>NUCLEOTIDE SEQUENCE [LARGE SCALE GENOMIC DNA]</scope>
    <source>
        <strain evidence="7 8">S00151</strain>
    </source>
</reference>
<keyword evidence="5" id="KW-0812">Transmembrane</keyword>
<dbReference type="PANTHER" id="PTHR32305">
    <property type="match status" value="1"/>
</dbReference>
<dbReference type="Pfam" id="PF13517">
    <property type="entry name" value="FG-GAP_3"/>
    <property type="match status" value="1"/>
</dbReference>
<evidence type="ECO:0000256" key="1">
    <source>
        <dbReference type="ARBA" id="ARBA00004613"/>
    </source>
</evidence>
<evidence type="ECO:0000256" key="3">
    <source>
        <dbReference type="ARBA" id="ARBA00022729"/>
    </source>
</evidence>
<name>A0A840KHS1_9FLAO</name>
<evidence type="ECO:0000313" key="7">
    <source>
        <dbReference type="EMBL" id="MBB4808275.1"/>
    </source>
</evidence>
<keyword evidence="3 6" id="KW-0732">Signal</keyword>
<evidence type="ECO:0000256" key="5">
    <source>
        <dbReference type="SAM" id="Phobius"/>
    </source>
</evidence>
<feature type="signal peptide" evidence="6">
    <location>
        <begin position="1"/>
        <end position="19"/>
    </location>
</feature>
<dbReference type="Pfam" id="PF03534">
    <property type="entry name" value="SpvB"/>
    <property type="match status" value="1"/>
</dbReference>
<dbReference type="InterPro" id="IPR050708">
    <property type="entry name" value="T6SS_VgrG/RHS"/>
</dbReference>
<dbReference type="NCBIfam" id="TIGR03696">
    <property type="entry name" value="Rhs_assc_core"/>
    <property type="match status" value="1"/>
</dbReference>
<dbReference type="Gene3D" id="2.180.10.10">
    <property type="entry name" value="RHS repeat-associated core"/>
    <property type="match status" value="1"/>
</dbReference>
<accession>A0A840KHS1</accession>